<proteinExistence type="predicted"/>
<dbReference type="Proteomes" id="UP000286246">
    <property type="component" value="Unassembled WGS sequence"/>
</dbReference>
<accession>A0A420ARU4</accession>
<comment type="caution">
    <text evidence="1">The sequence shown here is derived from an EMBL/GenBank/DDBJ whole genome shotgun (WGS) entry which is preliminary data.</text>
</comment>
<name>A0A420ARU4_SPHD1</name>
<organism evidence="1 2">
    <name type="scientific">Sphingobacterium detergens</name>
    <dbReference type="NCBI Taxonomy" id="1145106"/>
    <lineage>
        <taxon>Bacteria</taxon>
        <taxon>Pseudomonadati</taxon>
        <taxon>Bacteroidota</taxon>
        <taxon>Sphingobacteriia</taxon>
        <taxon>Sphingobacteriales</taxon>
        <taxon>Sphingobacteriaceae</taxon>
        <taxon>Sphingobacterium</taxon>
    </lineage>
</organism>
<sequence>MEGKIITPENVVELLKKEGVEIKIEDAKIMIDFILNIAKIAVDQYLSGRF</sequence>
<reference evidence="1 2" key="1">
    <citation type="submission" date="2018-09" db="EMBL/GenBank/DDBJ databases">
        <title>Genomic Encyclopedia of Type Strains, Phase III (KMG-III): the genomes of soil and plant-associated and newly described type strains.</title>
        <authorList>
            <person name="Whitman W."/>
        </authorList>
    </citation>
    <scope>NUCLEOTIDE SEQUENCE [LARGE SCALE GENOMIC DNA]</scope>
    <source>
        <strain evidence="1 2">CECT 7938</strain>
    </source>
</reference>
<gene>
    <name evidence="1" type="ORF">DFQ12_4352</name>
</gene>
<keyword evidence="2" id="KW-1185">Reference proteome</keyword>
<dbReference type="RefSeq" id="WP_167457307.1">
    <property type="nucleotide sequence ID" value="NZ_RAPY01000004.1"/>
</dbReference>
<evidence type="ECO:0000313" key="2">
    <source>
        <dbReference type="Proteomes" id="UP000286246"/>
    </source>
</evidence>
<dbReference type="EMBL" id="RAPY01000004">
    <property type="protein sequence ID" value="RKE47188.1"/>
    <property type="molecule type" value="Genomic_DNA"/>
</dbReference>
<evidence type="ECO:0000313" key="1">
    <source>
        <dbReference type="EMBL" id="RKE47188.1"/>
    </source>
</evidence>
<protein>
    <submittedName>
        <fullName evidence="1">Uncharacterized protein</fullName>
    </submittedName>
</protein>
<dbReference type="AlphaFoldDB" id="A0A420ARU4"/>